<dbReference type="PANTHER" id="PTHR42938:SF46">
    <property type="entry name" value="D-3-PHOSPHOGLYCERATE DEHYDROGENASE 2, CHLOROPLASTIC"/>
    <property type="match status" value="1"/>
</dbReference>
<dbReference type="EMBL" id="AYRZ02000009">
    <property type="protein sequence ID" value="PHT72192.1"/>
    <property type="molecule type" value="Genomic_DNA"/>
</dbReference>
<evidence type="ECO:0000313" key="2">
    <source>
        <dbReference type="EMBL" id="PHT72192.1"/>
    </source>
</evidence>
<dbReference type="Proteomes" id="UP000222542">
    <property type="component" value="Unassembled WGS sequence"/>
</dbReference>
<reference evidence="2 3" key="2">
    <citation type="journal article" date="2017" name="Genome Biol.">
        <title>New reference genome sequences of hot pepper reveal the massive evolution of plant disease-resistance genes by retroduplication.</title>
        <authorList>
            <person name="Kim S."/>
            <person name="Park J."/>
            <person name="Yeom S.I."/>
            <person name="Kim Y.M."/>
            <person name="Seo E."/>
            <person name="Kim K.T."/>
            <person name="Kim M.S."/>
            <person name="Lee J.M."/>
            <person name="Cheong K."/>
            <person name="Shin H.S."/>
            <person name="Kim S.B."/>
            <person name="Han K."/>
            <person name="Lee J."/>
            <person name="Park M."/>
            <person name="Lee H.A."/>
            <person name="Lee H.Y."/>
            <person name="Lee Y."/>
            <person name="Oh S."/>
            <person name="Lee J.H."/>
            <person name="Choi E."/>
            <person name="Choi E."/>
            <person name="Lee S.E."/>
            <person name="Jeon J."/>
            <person name="Kim H."/>
            <person name="Choi G."/>
            <person name="Song H."/>
            <person name="Lee J."/>
            <person name="Lee S.C."/>
            <person name="Kwon J.K."/>
            <person name="Lee H.Y."/>
            <person name="Koo N."/>
            <person name="Hong Y."/>
            <person name="Kim R.W."/>
            <person name="Kang W.H."/>
            <person name="Huh J.H."/>
            <person name="Kang B.C."/>
            <person name="Yang T.J."/>
            <person name="Lee Y.H."/>
            <person name="Bennetzen J.L."/>
            <person name="Choi D."/>
        </authorList>
    </citation>
    <scope>NUCLEOTIDE SEQUENCE [LARGE SCALE GENOMIC DNA]</scope>
    <source>
        <strain evidence="3">cv. CM334</strain>
    </source>
</reference>
<dbReference type="InterPro" id="IPR036291">
    <property type="entry name" value="NAD(P)-bd_dom_sf"/>
</dbReference>
<dbReference type="Gramene" id="PHT72192">
    <property type="protein sequence ID" value="PHT72192"/>
    <property type="gene ID" value="T459_22977"/>
</dbReference>
<evidence type="ECO:0000259" key="1">
    <source>
        <dbReference type="Pfam" id="PF02826"/>
    </source>
</evidence>
<dbReference type="STRING" id="4072.A0A2G2YR18"/>
<accession>A0A2G2YR18</accession>
<protein>
    <recommendedName>
        <fullName evidence="1">D-isomer specific 2-hydroxyacid dehydrogenase NAD-binding domain-containing protein</fullName>
    </recommendedName>
</protein>
<comment type="caution">
    <text evidence="2">The sequence shown here is derived from an EMBL/GenBank/DDBJ whole genome shotgun (WGS) entry which is preliminary data.</text>
</comment>
<dbReference type="GO" id="GO:0051287">
    <property type="term" value="F:NAD binding"/>
    <property type="evidence" value="ECO:0007669"/>
    <property type="project" value="InterPro"/>
</dbReference>
<proteinExistence type="predicted"/>
<feature type="domain" description="D-isomer specific 2-hydroxyacid dehydrogenase NAD-binding" evidence="1">
    <location>
        <begin position="14"/>
        <end position="46"/>
    </location>
</feature>
<reference evidence="2 3" key="1">
    <citation type="journal article" date="2014" name="Nat. Genet.">
        <title>Genome sequence of the hot pepper provides insights into the evolution of pungency in Capsicum species.</title>
        <authorList>
            <person name="Kim S."/>
            <person name="Park M."/>
            <person name="Yeom S.I."/>
            <person name="Kim Y.M."/>
            <person name="Lee J.M."/>
            <person name="Lee H.A."/>
            <person name="Seo E."/>
            <person name="Choi J."/>
            <person name="Cheong K."/>
            <person name="Kim K.T."/>
            <person name="Jung K."/>
            <person name="Lee G.W."/>
            <person name="Oh S.K."/>
            <person name="Bae C."/>
            <person name="Kim S.B."/>
            <person name="Lee H.Y."/>
            <person name="Kim S.Y."/>
            <person name="Kim M.S."/>
            <person name="Kang B.C."/>
            <person name="Jo Y.D."/>
            <person name="Yang H.B."/>
            <person name="Jeong H.J."/>
            <person name="Kang W.H."/>
            <person name="Kwon J.K."/>
            <person name="Shin C."/>
            <person name="Lim J.Y."/>
            <person name="Park J.H."/>
            <person name="Huh J.H."/>
            <person name="Kim J.S."/>
            <person name="Kim B.D."/>
            <person name="Cohen O."/>
            <person name="Paran I."/>
            <person name="Suh M.C."/>
            <person name="Lee S.B."/>
            <person name="Kim Y.K."/>
            <person name="Shin Y."/>
            <person name="Noh S.J."/>
            <person name="Park J."/>
            <person name="Seo Y.S."/>
            <person name="Kwon S.Y."/>
            <person name="Kim H.A."/>
            <person name="Park J.M."/>
            <person name="Kim H.J."/>
            <person name="Choi S.B."/>
            <person name="Bosland P.W."/>
            <person name="Reeves G."/>
            <person name="Jo S.H."/>
            <person name="Lee B.W."/>
            <person name="Cho H.T."/>
            <person name="Choi H.S."/>
            <person name="Lee M.S."/>
            <person name="Yu Y."/>
            <person name="Do Choi Y."/>
            <person name="Park B.S."/>
            <person name="van Deynze A."/>
            <person name="Ashrafi H."/>
            <person name="Hill T."/>
            <person name="Kim W.T."/>
            <person name="Pai H.S."/>
            <person name="Ahn H.K."/>
            <person name="Yeam I."/>
            <person name="Giovannoni J.J."/>
            <person name="Rose J.K."/>
            <person name="Sorensen I."/>
            <person name="Lee S.J."/>
            <person name="Kim R.W."/>
            <person name="Choi I.Y."/>
            <person name="Choi B.S."/>
            <person name="Lim J.S."/>
            <person name="Lee Y.H."/>
            <person name="Choi D."/>
        </authorList>
    </citation>
    <scope>NUCLEOTIDE SEQUENCE [LARGE SCALE GENOMIC DNA]</scope>
    <source>
        <strain evidence="3">cv. CM334</strain>
    </source>
</reference>
<dbReference type="InterPro" id="IPR006140">
    <property type="entry name" value="D-isomer_DH_NAD-bd"/>
</dbReference>
<dbReference type="SUPFAM" id="SSF51735">
    <property type="entry name" value="NAD(P)-binding Rossmann-fold domains"/>
    <property type="match status" value="1"/>
</dbReference>
<dbReference type="Pfam" id="PF02826">
    <property type="entry name" value="2-Hacid_dh_C"/>
    <property type="match status" value="1"/>
</dbReference>
<gene>
    <name evidence="2" type="ORF">T459_22977</name>
</gene>
<dbReference type="Gene3D" id="3.40.50.720">
    <property type="entry name" value="NAD(P)-binding Rossmann-like Domain"/>
    <property type="match status" value="2"/>
</dbReference>
<sequence length="99" mass="10686">MNFGAPIFTSHRFLSQAALDVFTVEPPPKDSKLVQHENATVTPHLGASTKKAQEGVAIEIAEAIVSALNWELSSISVNALIVPPDGWIEDLKIVVAHFL</sequence>
<dbReference type="PANTHER" id="PTHR42938">
    <property type="entry name" value="FORMATE DEHYDROGENASE 1"/>
    <property type="match status" value="1"/>
</dbReference>
<organism evidence="2 3">
    <name type="scientific">Capsicum annuum</name>
    <name type="common">Capsicum pepper</name>
    <dbReference type="NCBI Taxonomy" id="4072"/>
    <lineage>
        <taxon>Eukaryota</taxon>
        <taxon>Viridiplantae</taxon>
        <taxon>Streptophyta</taxon>
        <taxon>Embryophyta</taxon>
        <taxon>Tracheophyta</taxon>
        <taxon>Spermatophyta</taxon>
        <taxon>Magnoliopsida</taxon>
        <taxon>eudicotyledons</taxon>
        <taxon>Gunneridae</taxon>
        <taxon>Pentapetalae</taxon>
        <taxon>asterids</taxon>
        <taxon>lamiids</taxon>
        <taxon>Solanales</taxon>
        <taxon>Solanaceae</taxon>
        <taxon>Solanoideae</taxon>
        <taxon>Capsiceae</taxon>
        <taxon>Capsicum</taxon>
    </lineage>
</organism>
<name>A0A2G2YR18_CAPAN</name>
<evidence type="ECO:0000313" key="3">
    <source>
        <dbReference type="Proteomes" id="UP000222542"/>
    </source>
</evidence>
<dbReference type="AlphaFoldDB" id="A0A2G2YR18"/>
<keyword evidence="3" id="KW-1185">Reference proteome</keyword>